<dbReference type="EMBL" id="JABBWK010000042">
    <property type="protein sequence ID" value="KAG1898068.1"/>
    <property type="molecule type" value="Genomic_DNA"/>
</dbReference>
<dbReference type="PROSITE" id="PS50082">
    <property type="entry name" value="WD_REPEATS_2"/>
    <property type="match status" value="1"/>
</dbReference>
<accession>A0AAD4E4C3</accession>
<dbReference type="Proteomes" id="UP001195769">
    <property type="component" value="Unassembled WGS sequence"/>
</dbReference>
<feature type="repeat" description="WD" evidence="1">
    <location>
        <begin position="124"/>
        <end position="155"/>
    </location>
</feature>
<keyword evidence="3" id="KW-1185">Reference proteome</keyword>
<proteinExistence type="predicted"/>
<reference evidence="2" key="1">
    <citation type="journal article" date="2020" name="New Phytol.">
        <title>Comparative genomics reveals dynamic genome evolution in host specialist ectomycorrhizal fungi.</title>
        <authorList>
            <person name="Lofgren L.A."/>
            <person name="Nguyen N.H."/>
            <person name="Vilgalys R."/>
            <person name="Ruytinx J."/>
            <person name="Liao H.L."/>
            <person name="Branco S."/>
            <person name="Kuo A."/>
            <person name="LaButti K."/>
            <person name="Lipzen A."/>
            <person name="Andreopoulos W."/>
            <person name="Pangilinan J."/>
            <person name="Riley R."/>
            <person name="Hundley H."/>
            <person name="Na H."/>
            <person name="Barry K."/>
            <person name="Grigoriev I.V."/>
            <person name="Stajich J.E."/>
            <person name="Kennedy P.G."/>
        </authorList>
    </citation>
    <scope>NUCLEOTIDE SEQUENCE</scope>
    <source>
        <strain evidence="2">FC203</strain>
    </source>
</reference>
<evidence type="ECO:0000313" key="2">
    <source>
        <dbReference type="EMBL" id="KAG1898068.1"/>
    </source>
</evidence>
<evidence type="ECO:0000313" key="3">
    <source>
        <dbReference type="Proteomes" id="UP001195769"/>
    </source>
</evidence>
<comment type="caution">
    <text evidence="2">The sequence shown here is derived from an EMBL/GenBank/DDBJ whole genome shotgun (WGS) entry which is preliminary data.</text>
</comment>
<evidence type="ECO:0000256" key="1">
    <source>
        <dbReference type="PROSITE-ProRule" id="PRU00221"/>
    </source>
</evidence>
<keyword evidence="1" id="KW-0853">WD repeat</keyword>
<dbReference type="InterPro" id="IPR001680">
    <property type="entry name" value="WD40_rpt"/>
</dbReference>
<dbReference type="Gene3D" id="2.130.10.10">
    <property type="entry name" value="YVTN repeat-like/Quinoprotein amine dehydrogenase"/>
    <property type="match status" value="1"/>
</dbReference>
<dbReference type="Pfam" id="PF00400">
    <property type="entry name" value="WD40"/>
    <property type="match status" value="1"/>
</dbReference>
<feature type="non-terminal residue" evidence="2">
    <location>
        <position position="155"/>
    </location>
</feature>
<dbReference type="SUPFAM" id="SSF50978">
    <property type="entry name" value="WD40 repeat-like"/>
    <property type="match status" value="1"/>
</dbReference>
<name>A0AAD4E4C3_9AGAM</name>
<feature type="non-terminal residue" evidence="2">
    <location>
        <position position="1"/>
    </location>
</feature>
<organism evidence="2 3">
    <name type="scientific">Suillus fuscotomentosus</name>
    <dbReference type="NCBI Taxonomy" id="1912939"/>
    <lineage>
        <taxon>Eukaryota</taxon>
        <taxon>Fungi</taxon>
        <taxon>Dikarya</taxon>
        <taxon>Basidiomycota</taxon>
        <taxon>Agaricomycotina</taxon>
        <taxon>Agaricomycetes</taxon>
        <taxon>Agaricomycetidae</taxon>
        <taxon>Boletales</taxon>
        <taxon>Suillineae</taxon>
        <taxon>Suillaceae</taxon>
        <taxon>Suillus</taxon>
    </lineage>
</organism>
<dbReference type="InterPro" id="IPR015943">
    <property type="entry name" value="WD40/YVTN_repeat-like_dom_sf"/>
</dbReference>
<dbReference type="AlphaFoldDB" id="A0AAD4E4C3"/>
<dbReference type="PROSITE" id="PS50294">
    <property type="entry name" value="WD_REPEATS_REGION"/>
    <property type="match status" value="1"/>
</dbReference>
<sequence>HNEIVMYLVFLHDNVHIVSYSDSGVMCKWNCNTGLLVREPWEDKGEDEGEDERGEIVALVLSPDGKTIACGRYDGCVERWDTDGNMIEGEWADHDGGRVKSLSTGGIAQLWDTESYQPLGEPFSQDYYNRLHHVSFSRDGRYITHGGNNSKITLW</sequence>
<dbReference type="InterPro" id="IPR036322">
    <property type="entry name" value="WD40_repeat_dom_sf"/>
</dbReference>
<protein>
    <submittedName>
        <fullName evidence="2">WD40-repeat-containing domain protein</fullName>
    </submittedName>
</protein>
<dbReference type="RefSeq" id="XP_041223644.1">
    <property type="nucleotide sequence ID" value="XM_041373452.1"/>
</dbReference>
<dbReference type="GeneID" id="64667750"/>
<gene>
    <name evidence="2" type="ORF">F5891DRAFT_900316</name>
</gene>